<name>U6B6U9_9HYPH</name>
<dbReference type="InterPro" id="IPR025669">
    <property type="entry name" value="AAA_dom"/>
</dbReference>
<dbReference type="GO" id="GO:0009898">
    <property type="term" value="C:cytoplasmic side of plasma membrane"/>
    <property type="evidence" value="ECO:0007669"/>
    <property type="project" value="TreeGrafter"/>
</dbReference>
<dbReference type="SUPFAM" id="SSF52172">
    <property type="entry name" value="CheY-like"/>
    <property type="match status" value="1"/>
</dbReference>
<dbReference type="InterPro" id="IPR027417">
    <property type="entry name" value="P-loop_NTPase"/>
</dbReference>
<dbReference type="STRING" id="1261131.lam_228"/>
<organism evidence="4 5">
    <name type="scientific">Candidatus Liberibacter americanus str. Sao Paulo</name>
    <dbReference type="NCBI Taxonomy" id="1261131"/>
    <lineage>
        <taxon>Bacteria</taxon>
        <taxon>Pseudomonadati</taxon>
        <taxon>Pseudomonadota</taxon>
        <taxon>Alphaproteobacteria</taxon>
        <taxon>Hyphomicrobiales</taxon>
        <taxon>Rhizobiaceae</taxon>
        <taxon>Liberibacter</taxon>
    </lineage>
</organism>
<dbReference type="HOGENOM" id="CLU_033160_0_0_5"/>
<feature type="domain" description="AAA" evidence="3">
    <location>
        <begin position="161"/>
        <end position="326"/>
    </location>
</feature>
<dbReference type="AlphaFoldDB" id="U6B6U9"/>
<keyword evidence="2" id="KW-0067">ATP-binding</keyword>
<evidence type="ECO:0000313" key="4">
    <source>
        <dbReference type="EMBL" id="AHA27601.1"/>
    </source>
</evidence>
<accession>U6B6U9</accession>
<sequence length="423" mass="47070">MVVEKVSDKKSEFINESYESSSDQSNFLSHISVHAFCITDELCSVMESFKVDHKMDQVDMQITKGSIAEAINIFSESVTPNLLIINIKGDSEEILNSLNPLADVCDTSTKVVIIGDRNDVYLYKELISSGISEYLVEPLSSADIIRVLINIYDISVETVGKVISFIGSRGGVGSSTIAHNCSFSIASILKMKTVLVDLDLPYGTSNIDFDQDPIKCISDAIYNNSKIDRFFIDKLLVSYSDNLSLLTSPSTLERTYDFDSDDIFPLIDILYRSSSFTIIDVPNLWNSWARDLLVESDKVVITTSLDLTGLRNSKNLIDELKKLRNKDDSIYLVINQIGIPKRPEISIEDFCSPLGIKPSAVIPFDANLFGIAANNGKMISEINPKSSINAIFSDFIHILADCVTMNKPKRGIRSKITSFFNRK</sequence>
<dbReference type="GO" id="GO:0016887">
    <property type="term" value="F:ATP hydrolysis activity"/>
    <property type="evidence" value="ECO:0007669"/>
    <property type="project" value="TreeGrafter"/>
</dbReference>
<reference evidence="4 5" key="1">
    <citation type="journal article" date="2014" name="Mol. Plant Microbe Interact.">
        <title>The complete genome sequence of Candidatus Liberibacter americanus, associated with citrus Huanglongbing.</title>
        <authorList>
            <person name="Wulff N.A."/>
            <person name="Zhang S."/>
            <person name="Setubal J.C."/>
            <person name="Almeida N.F."/>
            <person name="Martins E.C."/>
            <person name="Harakava R."/>
            <person name="Kumar D."/>
            <person name="Rangel L.T."/>
            <person name="Foissac X."/>
            <person name="Bove J."/>
            <person name="Gabriel D.W."/>
        </authorList>
    </citation>
    <scope>NUCLEOTIDE SEQUENCE [LARGE SCALE GENOMIC DNA]</scope>
    <source>
        <strain evidence="4 5">Sao Paulo</strain>
    </source>
</reference>
<protein>
    <submittedName>
        <fullName evidence="4">Flp pilus assembly protein, ATPase CpaE</fullName>
    </submittedName>
</protein>
<evidence type="ECO:0000256" key="2">
    <source>
        <dbReference type="ARBA" id="ARBA00022840"/>
    </source>
</evidence>
<evidence type="ECO:0000259" key="3">
    <source>
        <dbReference type="Pfam" id="PF13614"/>
    </source>
</evidence>
<dbReference type="InterPro" id="IPR011006">
    <property type="entry name" value="CheY-like_superfamily"/>
</dbReference>
<dbReference type="Proteomes" id="UP000017862">
    <property type="component" value="Chromosome"/>
</dbReference>
<evidence type="ECO:0000256" key="1">
    <source>
        <dbReference type="ARBA" id="ARBA00022741"/>
    </source>
</evidence>
<dbReference type="Gene3D" id="3.40.50.300">
    <property type="entry name" value="P-loop containing nucleotide triphosphate hydrolases"/>
    <property type="match status" value="1"/>
</dbReference>
<dbReference type="GO" id="GO:0051782">
    <property type="term" value="P:negative regulation of cell division"/>
    <property type="evidence" value="ECO:0007669"/>
    <property type="project" value="TreeGrafter"/>
</dbReference>
<keyword evidence="5" id="KW-1185">Reference proteome</keyword>
<proteinExistence type="predicted"/>
<dbReference type="PATRIC" id="fig|1261131.3.peg.217"/>
<dbReference type="PANTHER" id="PTHR43384:SF6">
    <property type="entry name" value="SEPTUM SITE-DETERMINING PROTEIN MIND HOMOLOG, CHLOROPLASTIC"/>
    <property type="match status" value="1"/>
</dbReference>
<gene>
    <name evidence="4" type="ORF">lam_228</name>
</gene>
<dbReference type="PANTHER" id="PTHR43384">
    <property type="entry name" value="SEPTUM SITE-DETERMINING PROTEIN MIND HOMOLOG, CHLOROPLASTIC-RELATED"/>
    <property type="match status" value="1"/>
</dbReference>
<dbReference type="GO" id="GO:0005524">
    <property type="term" value="F:ATP binding"/>
    <property type="evidence" value="ECO:0007669"/>
    <property type="project" value="UniProtKB-KW"/>
</dbReference>
<dbReference type="SUPFAM" id="SSF52540">
    <property type="entry name" value="P-loop containing nucleoside triphosphate hydrolases"/>
    <property type="match status" value="1"/>
</dbReference>
<keyword evidence="1" id="KW-0547">Nucleotide-binding</keyword>
<dbReference type="InterPro" id="IPR050625">
    <property type="entry name" value="ParA/MinD_ATPase"/>
</dbReference>
<dbReference type="eggNOG" id="COG4963">
    <property type="taxonomic scope" value="Bacteria"/>
</dbReference>
<dbReference type="GO" id="GO:0005829">
    <property type="term" value="C:cytosol"/>
    <property type="evidence" value="ECO:0007669"/>
    <property type="project" value="TreeGrafter"/>
</dbReference>
<dbReference type="KEGG" id="lar:lam_228"/>
<evidence type="ECO:0000313" key="5">
    <source>
        <dbReference type="Proteomes" id="UP000017862"/>
    </source>
</evidence>
<dbReference type="Gene3D" id="3.40.50.2300">
    <property type="match status" value="1"/>
</dbReference>
<dbReference type="Pfam" id="PF13614">
    <property type="entry name" value="AAA_31"/>
    <property type="match status" value="1"/>
</dbReference>
<dbReference type="EMBL" id="CP006604">
    <property type="protein sequence ID" value="AHA27601.1"/>
    <property type="molecule type" value="Genomic_DNA"/>
</dbReference>